<dbReference type="NCBIfam" id="TIGR04099">
    <property type="entry name" value="biosn_Pnap_2097"/>
    <property type="match status" value="1"/>
</dbReference>
<name>A0A4Q9GG16_9HYPH</name>
<dbReference type="Gene3D" id="3.10.129.10">
    <property type="entry name" value="Hotdog Thioesterase"/>
    <property type="match status" value="1"/>
</dbReference>
<sequence length="288" mass="31551">MTISVDPARLEAEPVHGARRTSAFLLGMPELCLGGLSETWLLKECGGLHWRLIADLAGKDRPEFRDETGAKVYAAFCAASAEGLRLNVFEEHDRLEIVSELAQASRPRIASRHVLMKNGAAMGAVELLSTFVRREQAGRNRSIARVTLPEIPDAAQGADLLVLRLAAKLRGDWKTHLGFERAEGLHGPSAIFRPCPSQDFNGAGLLYCASYQAFADRAEWELLDVAPTMATRSRDVAFHGNIEPGERIRLTVRGLRSGAETVAHWMAVEGAKDGRPLADIFTTRKRTA</sequence>
<dbReference type="RefSeq" id="WP_131003984.1">
    <property type="nucleotide sequence ID" value="NZ_JBHSZR010000001.1"/>
</dbReference>
<protein>
    <recommendedName>
        <fullName evidence="3">Biosynthetic protein, Pnap_2097 family</fullName>
    </recommendedName>
</protein>
<dbReference type="EMBL" id="SIUB01000006">
    <property type="protein sequence ID" value="TBN51820.1"/>
    <property type="molecule type" value="Genomic_DNA"/>
</dbReference>
<reference evidence="1 2" key="1">
    <citation type="submission" date="2019-02" db="EMBL/GenBank/DDBJ databases">
        <title>Hansschlegelia quercus sp. nov., a novel methylotrophic bacterium from buds of oak (Quercus robur L.).</title>
        <authorList>
            <person name="Agafonova N.V."/>
            <person name="Kaparullina E.N."/>
            <person name="Grouzdev D.S."/>
            <person name="Doronina N.V."/>
        </authorList>
    </citation>
    <scope>NUCLEOTIDE SEQUENCE [LARGE SCALE GENOMIC DNA]</scope>
    <source>
        <strain evidence="1 2">Dub</strain>
    </source>
</reference>
<dbReference type="InterPro" id="IPR029069">
    <property type="entry name" value="HotDog_dom_sf"/>
</dbReference>
<comment type="caution">
    <text evidence="1">The sequence shown here is derived from an EMBL/GenBank/DDBJ whole genome shotgun (WGS) entry which is preliminary data.</text>
</comment>
<dbReference type="AlphaFoldDB" id="A0A4Q9GG16"/>
<evidence type="ECO:0000313" key="2">
    <source>
        <dbReference type="Proteomes" id="UP000291613"/>
    </source>
</evidence>
<organism evidence="1 2">
    <name type="scientific">Hansschlegelia quercus</name>
    <dbReference type="NCBI Taxonomy" id="2528245"/>
    <lineage>
        <taxon>Bacteria</taxon>
        <taxon>Pseudomonadati</taxon>
        <taxon>Pseudomonadota</taxon>
        <taxon>Alphaproteobacteria</taxon>
        <taxon>Hyphomicrobiales</taxon>
        <taxon>Methylopilaceae</taxon>
        <taxon>Hansschlegelia</taxon>
    </lineage>
</organism>
<gene>
    <name evidence="1" type="ORF">EYR15_13035</name>
</gene>
<dbReference type="Proteomes" id="UP000291613">
    <property type="component" value="Unassembled WGS sequence"/>
</dbReference>
<proteinExistence type="predicted"/>
<dbReference type="SUPFAM" id="SSF54637">
    <property type="entry name" value="Thioesterase/thiol ester dehydrase-isomerase"/>
    <property type="match status" value="1"/>
</dbReference>
<accession>A0A4Q9GG16</accession>
<dbReference type="InterPro" id="IPR024091">
    <property type="entry name" value="LnmK-like_bifun_acyl/decarbox"/>
</dbReference>
<dbReference type="OrthoDB" id="7875571at2"/>
<keyword evidence="2" id="KW-1185">Reference proteome</keyword>
<dbReference type="NCBIfam" id="TIGR04098">
    <property type="entry name" value="LnmK_bifunc"/>
    <property type="match status" value="1"/>
</dbReference>
<evidence type="ECO:0000313" key="1">
    <source>
        <dbReference type="EMBL" id="TBN51820.1"/>
    </source>
</evidence>
<evidence type="ECO:0008006" key="3">
    <source>
        <dbReference type="Google" id="ProtNLM"/>
    </source>
</evidence>